<evidence type="ECO:0000256" key="1">
    <source>
        <dbReference type="SAM" id="MobiDB-lite"/>
    </source>
</evidence>
<evidence type="ECO:0000313" key="2">
    <source>
        <dbReference type="EMBL" id="PHT83749.1"/>
    </source>
</evidence>
<dbReference type="GO" id="GO:0006741">
    <property type="term" value="P:NADP+ biosynthetic process"/>
    <property type="evidence" value="ECO:0000318"/>
    <property type="project" value="GO_Central"/>
</dbReference>
<dbReference type="STRING" id="4072.A0A2G2ZP30"/>
<dbReference type="Gramene" id="PHT83749">
    <property type="protein sequence ID" value="PHT83749"/>
    <property type="gene ID" value="T459_12192"/>
</dbReference>
<name>A0A2G2ZP30_CAPAN</name>
<dbReference type="Proteomes" id="UP000222542">
    <property type="component" value="Unassembled WGS sequence"/>
</dbReference>
<reference evidence="2 3" key="2">
    <citation type="journal article" date="2017" name="Genome Biol.">
        <title>New reference genome sequences of hot pepper reveal the massive evolution of plant disease-resistance genes by retroduplication.</title>
        <authorList>
            <person name="Kim S."/>
            <person name="Park J."/>
            <person name="Yeom S.I."/>
            <person name="Kim Y.M."/>
            <person name="Seo E."/>
            <person name="Kim K.T."/>
            <person name="Kim M.S."/>
            <person name="Lee J.M."/>
            <person name="Cheong K."/>
            <person name="Shin H.S."/>
            <person name="Kim S.B."/>
            <person name="Han K."/>
            <person name="Lee J."/>
            <person name="Park M."/>
            <person name="Lee H.A."/>
            <person name="Lee H.Y."/>
            <person name="Lee Y."/>
            <person name="Oh S."/>
            <person name="Lee J.H."/>
            <person name="Choi E."/>
            <person name="Choi E."/>
            <person name="Lee S.E."/>
            <person name="Jeon J."/>
            <person name="Kim H."/>
            <person name="Choi G."/>
            <person name="Song H."/>
            <person name="Lee J."/>
            <person name="Lee S.C."/>
            <person name="Kwon J.K."/>
            <person name="Lee H.Y."/>
            <person name="Koo N."/>
            <person name="Hong Y."/>
            <person name="Kim R.W."/>
            <person name="Kang W.H."/>
            <person name="Huh J.H."/>
            <person name="Kang B.C."/>
            <person name="Yang T.J."/>
            <person name="Lee Y.H."/>
            <person name="Bennetzen J.L."/>
            <person name="Choi D."/>
        </authorList>
    </citation>
    <scope>NUCLEOTIDE SEQUENCE [LARGE SCALE GENOMIC DNA]</scope>
    <source>
        <strain evidence="3">cv. CM334</strain>
    </source>
</reference>
<dbReference type="EMBL" id="AYRZ02000004">
    <property type="protein sequence ID" value="PHT83749.1"/>
    <property type="molecule type" value="Genomic_DNA"/>
</dbReference>
<reference evidence="2 3" key="1">
    <citation type="journal article" date="2014" name="Nat. Genet.">
        <title>Genome sequence of the hot pepper provides insights into the evolution of pungency in Capsicum species.</title>
        <authorList>
            <person name="Kim S."/>
            <person name="Park M."/>
            <person name="Yeom S.I."/>
            <person name="Kim Y.M."/>
            <person name="Lee J.M."/>
            <person name="Lee H.A."/>
            <person name="Seo E."/>
            <person name="Choi J."/>
            <person name="Cheong K."/>
            <person name="Kim K.T."/>
            <person name="Jung K."/>
            <person name="Lee G.W."/>
            <person name="Oh S.K."/>
            <person name="Bae C."/>
            <person name="Kim S.B."/>
            <person name="Lee H.Y."/>
            <person name="Kim S.Y."/>
            <person name="Kim M.S."/>
            <person name="Kang B.C."/>
            <person name="Jo Y.D."/>
            <person name="Yang H.B."/>
            <person name="Jeong H.J."/>
            <person name="Kang W.H."/>
            <person name="Kwon J.K."/>
            <person name="Shin C."/>
            <person name="Lim J.Y."/>
            <person name="Park J.H."/>
            <person name="Huh J.H."/>
            <person name="Kim J.S."/>
            <person name="Kim B.D."/>
            <person name="Cohen O."/>
            <person name="Paran I."/>
            <person name="Suh M.C."/>
            <person name="Lee S.B."/>
            <person name="Kim Y.K."/>
            <person name="Shin Y."/>
            <person name="Noh S.J."/>
            <person name="Park J."/>
            <person name="Seo Y.S."/>
            <person name="Kwon S.Y."/>
            <person name="Kim H.A."/>
            <person name="Park J.M."/>
            <person name="Kim H.J."/>
            <person name="Choi S.B."/>
            <person name="Bosland P.W."/>
            <person name="Reeves G."/>
            <person name="Jo S.H."/>
            <person name="Lee B.W."/>
            <person name="Cho H.T."/>
            <person name="Choi H.S."/>
            <person name="Lee M.S."/>
            <person name="Yu Y."/>
            <person name="Do Choi Y."/>
            <person name="Park B.S."/>
            <person name="van Deynze A."/>
            <person name="Ashrafi H."/>
            <person name="Hill T."/>
            <person name="Kim W.T."/>
            <person name="Pai H.S."/>
            <person name="Ahn H.K."/>
            <person name="Yeam I."/>
            <person name="Giovannoni J.J."/>
            <person name="Rose J.K."/>
            <person name="Sorensen I."/>
            <person name="Lee S.J."/>
            <person name="Kim R.W."/>
            <person name="Choi I.Y."/>
            <person name="Choi B.S."/>
            <person name="Lim J.S."/>
            <person name="Lee Y.H."/>
            <person name="Choi D."/>
        </authorList>
    </citation>
    <scope>NUCLEOTIDE SEQUENCE [LARGE SCALE GENOMIC DNA]</scope>
    <source>
        <strain evidence="3">cv. CM334</strain>
    </source>
</reference>
<protein>
    <submittedName>
        <fullName evidence="2">Uncharacterized protein</fullName>
    </submittedName>
</protein>
<evidence type="ECO:0000313" key="3">
    <source>
        <dbReference type="Proteomes" id="UP000222542"/>
    </source>
</evidence>
<sequence>MVSRWRKCMKRYTLHFVPNANKDVTSSVNSLCGSGGRQEIGTLPNSEENEILTYEGMSSADHENRTLPTRLNNVNFARELRQIPGARENKYLNKNVADDTVASTWKGTLLAADSGVVSYTNENPLKSQLPPSNLFSRNEMSTYFSKKVSPATYFSHEKKRLEIAEGNEIIDSFAGDRDIESQNPNGPCRNMHLPMKSSNSSANTKKKYGIHHDSATPILNRFNNGKISISVKNSVTIDASSELDTNDVYSATERRNTEAVRPSVDADMELIEGNMCTSTTGVVRAQSRRKAEMFLVRTDGFLCNREKRARDHTWRGRFEPTIDQTQVWKIAWSLEDLRTLGFGPPLLVHSFGSLY</sequence>
<organism evidence="2 3">
    <name type="scientific">Capsicum annuum</name>
    <name type="common">Capsicum pepper</name>
    <dbReference type="NCBI Taxonomy" id="4072"/>
    <lineage>
        <taxon>Eukaryota</taxon>
        <taxon>Viridiplantae</taxon>
        <taxon>Streptophyta</taxon>
        <taxon>Embryophyta</taxon>
        <taxon>Tracheophyta</taxon>
        <taxon>Spermatophyta</taxon>
        <taxon>Magnoliopsida</taxon>
        <taxon>eudicotyledons</taxon>
        <taxon>Gunneridae</taxon>
        <taxon>Pentapetalae</taxon>
        <taxon>asterids</taxon>
        <taxon>lamiids</taxon>
        <taxon>Solanales</taxon>
        <taxon>Solanaceae</taxon>
        <taxon>Solanoideae</taxon>
        <taxon>Capsiceae</taxon>
        <taxon>Capsicum</taxon>
    </lineage>
</organism>
<keyword evidence="3" id="KW-1185">Reference proteome</keyword>
<dbReference type="GO" id="GO:0003951">
    <property type="term" value="F:NAD+ kinase activity"/>
    <property type="evidence" value="ECO:0000318"/>
    <property type="project" value="GO_Central"/>
</dbReference>
<dbReference type="AlphaFoldDB" id="A0A2G2ZP30"/>
<gene>
    <name evidence="2" type="ORF">T459_12192</name>
</gene>
<accession>A0A2G2ZP30</accession>
<proteinExistence type="predicted"/>
<comment type="caution">
    <text evidence="2">The sequence shown here is derived from an EMBL/GenBank/DDBJ whole genome shotgun (WGS) entry which is preliminary data.</text>
</comment>
<feature type="region of interest" description="Disordered" evidence="1">
    <location>
        <begin position="183"/>
        <end position="205"/>
    </location>
</feature>